<accession>A0A087TFP8</accession>
<proteinExistence type="predicted"/>
<sequence>MFQFGPDEKTTCMLFVKFERTGSVAADRKENVGPRQTVVTPENAAKVSGIVQQNPQKSIQRTASETGLKYTSTQKYYKIVYGCFHIKSKVIKPYQ</sequence>
<feature type="non-terminal residue" evidence="1">
    <location>
        <position position="95"/>
    </location>
</feature>
<keyword evidence="2" id="KW-1185">Reference proteome</keyword>
<reference evidence="1 2" key="1">
    <citation type="submission" date="2013-11" db="EMBL/GenBank/DDBJ databases">
        <title>Genome sequencing of Stegodyphus mimosarum.</title>
        <authorList>
            <person name="Bechsgaard J."/>
        </authorList>
    </citation>
    <scope>NUCLEOTIDE SEQUENCE [LARGE SCALE GENOMIC DNA]</scope>
</reference>
<evidence type="ECO:0000313" key="2">
    <source>
        <dbReference type="Proteomes" id="UP000054359"/>
    </source>
</evidence>
<evidence type="ECO:0000313" key="1">
    <source>
        <dbReference type="EMBL" id="KFM63937.1"/>
    </source>
</evidence>
<organism evidence="1 2">
    <name type="scientific">Stegodyphus mimosarum</name>
    <name type="common">African social velvet spider</name>
    <dbReference type="NCBI Taxonomy" id="407821"/>
    <lineage>
        <taxon>Eukaryota</taxon>
        <taxon>Metazoa</taxon>
        <taxon>Ecdysozoa</taxon>
        <taxon>Arthropoda</taxon>
        <taxon>Chelicerata</taxon>
        <taxon>Arachnida</taxon>
        <taxon>Araneae</taxon>
        <taxon>Araneomorphae</taxon>
        <taxon>Entelegynae</taxon>
        <taxon>Eresoidea</taxon>
        <taxon>Eresidae</taxon>
        <taxon>Stegodyphus</taxon>
    </lineage>
</organism>
<gene>
    <name evidence="1" type="ORF">X975_24119</name>
</gene>
<protein>
    <submittedName>
        <fullName evidence="1">Uncharacterized protein</fullName>
    </submittedName>
</protein>
<name>A0A087TFP8_STEMI</name>
<dbReference type="AlphaFoldDB" id="A0A087TFP8"/>
<dbReference type="OrthoDB" id="10415911at2759"/>
<dbReference type="Proteomes" id="UP000054359">
    <property type="component" value="Unassembled WGS sequence"/>
</dbReference>
<dbReference type="EMBL" id="KK115010">
    <property type="protein sequence ID" value="KFM63937.1"/>
    <property type="molecule type" value="Genomic_DNA"/>
</dbReference>